<evidence type="ECO:0000259" key="1">
    <source>
        <dbReference type="PROSITE" id="PS51707"/>
    </source>
</evidence>
<dbReference type="PANTHER" id="PTHR39339">
    <property type="entry name" value="SLR1444 PROTEIN"/>
    <property type="match status" value="1"/>
</dbReference>
<dbReference type="SUPFAM" id="SSF55154">
    <property type="entry name" value="CYTH-like phosphatases"/>
    <property type="match status" value="1"/>
</dbReference>
<dbReference type="SMART" id="SM00880">
    <property type="entry name" value="CHAD"/>
    <property type="match status" value="1"/>
</dbReference>
<dbReference type="CDD" id="cd07374">
    <property type="entry name" value="CYTH-like_Pase"/>
    <property type="match status" value="1"/>
</dbReference>
<dbReference type="Proteomes" id="UP001152519">
    <property type="component" value="Unassembled WGS sequence"/>
</dbReference>
<feature type="domain" description="CHAD" evidence="2">
    <location>
        <begin position="215"/>
        <end position="500"/>
    </location>
</feature>
<dbReference type="InterPro" id="IPR033469">
    <property type="entry name" value="CYTH-like_dom_sf"/>
</dbReference>
<evidence type="ECO:0000313" key="3">
    <source>
        <dbReference type="EMBL" id="CAG6393183.1"/>
    </source>
</evidence>
<dbReference type="Pfam" id="PF05235">
    <property type="entry name" value="CHAD"/>
    <property type="match status" value="1"/>
</dbReference>
<dbReference type="AlphaFoldDB" id="A0A9W4E5D4"/>
<dbReference type="RefSeq" id="WP_251488610.1">
    <property type="nucleotide sequence ID" value="NZ_CAJSLV010000048.1"/>
</dbReference>
<dbReference type="Pfam" id="PF01928">
    <property type="entry name" value="CYTH"/>
    <property type="match status" value="1"/>
</dbReference>
<sequence length="506" mass="53590">MGARVRETERKYEAGDGTGTVRADLAGLTAGSRALDAVQLEAVYYDTAGLALAAHKVTLRRRTGGDDAGWHLKLPAAAADTRTEVQVPLTPAADGPPKELRDEAAALARGRELHPVARLRTSRRRVHLLDPQGAILAEVAYDRVQAQVLPAGRESRWTEVEVELGAAARGDAALLDAVEERLTAAGLHRSASPSKLARALGGLLVAPPAGPPAVPGSAGQTAVGYLHAQLTAILALDPAVRRDEEDAVHQMRVATRRARSALKSFRKELDRAVTDPLGAELKWLAAVLGTERDREVLAERLSVRLGELDGALATDAVRERLHALAAETSSASHTALLETLDGTRYFALLDALEALIAAPPYRKPARRHAAEAAAATVRRDLARLRRAVEAALALEPGQDKDVALHEARKAAKRARYSGEAVQPVLGAPAKAHTGRMKALQQLLGEHQDSVLCRTALDGAAAGARAAGEDPAPYDALLDAERARAADVEAELPGAWARADREGWASG</sequence>
<dbReference type="Gene3D" id="1.40.20.10">
    <property type="entry name" value="CHAD domain"/>
    <property type="match status" value="1"/>
</dbReference>
<dbReference type="PROSITE" id="PS51708">
    <property type="entry name" value="CHAD"/>
    <property type="match status" value="1"/>
</dbReference>
<keyword evidence="4" id="KW-1185">Reference proteome</keyword>
<dbReference type="EMBL" id="CAJSLV010000048">
    <property type="protein sequence ID" value="CAG6393183.1"/>
    <property type="molecule type" value="Genomic_DNA"/>
</dbReference>
<reference evidence="3" key="1">
    <citation type="submission" date="2021-05" db="EMBL/GenBank/DDBJ databases">
        <authorList>
            <person name="Arsene-Ploetze F."/>
        </authorList>
    </citation>
    <scope>NUCLEOTIDE SEQUENCE</scope>
    <source>
        <strain evidence="3">DSM 42138</strain>
    </source>
</reference>
<dbReference type="InterPro" id="IPR038186">
    <property type="entry name" value="CHAD_dom_sf"/>
</dbReference>
<dbReference type="InterPro" id="IPR023577">
    <property type="entry name" value="CYTH_domain"/>
</dbReference>
<feature type="domain" description="CYTH" evidence="1">
    <location>
        <begin position="5"/>
        <end position="206"/>
    </location>
</feature>
<proteinExistence type="predicted"/>
<dbReference type="InterPro" id="IPR007899">
    <property type="entry name" value="CHAD_dom"/>
</dbReference>
<evidence type="ECO:0000259" key="2">
    <source>
        <dbReference type="PROSITE" id="PS51708"/>
    </source>
</evidence>
<dbReference type="Gene3D" id="2.40.320.10">
    <property type="entry name" value="Hypothetical Protein Pfu-838710-001"/>
    <property type="match status" value="1"/>
</dbReference>
<comment type="caution">
    <text evidence="3">The sequence shown here is derived from an EMBL/GenBank/DDBJ whole genome shotgun (WGS) entry which is preliminary data.</text>
</comment>
<evidence type="ECO:0000313" key="4">
    <source>
        <dbReference type="Proteomes" id="UP001152519"/>
    </source>
</evidence>
<gene>
    <name evidence="3" type="ORF">SCOCK_20214</name>
</gene>
<protein>
    <submittedName>
        <fullName evidence="3">CHAD domain-containing protein</fullName>
    </submittedName>
</protein>
<organism evidence="3 4">
    <name type="scientific">Actinacidiphila cocklensis</name>
    <dbReference type="NCBI Taxonomy" id="887465"/>
    <lineage>
        <taxon>Bacteria</taxon>
        <taxon>Bacillati</taxon>
        <taxon>Actinomycetota</taxon>
        <taxon>Actinomycetes</taxon>
        <taxon>Kitasatosporales</taxon>
        <taxon>Streptomycetaceae</taxon>
        <taxon>Actinacidiphila</taxon>
    </lineage>
</organism>
<name>A0A9W4E5D4_9ACTN</name>
<dbReference type="SMART" id="SM01118">
    <property type="entry name" value="CYTH"/>
    <property type="match status" value="1"/>
</dbReference>
<dbReference type="PROSITE" id="PS51707">
    <property type="entry name" value="CYTH"/>
    <property type="match status" value="1"/>
</dbReference>
<dbReference type="PANTHER" id="PTHR39339:SF1">
    <property type="entry name" value="CHAD DOMAIN-CONTAINING PROTEIN"/>
    <property type="match status" value="1"/>
</dbReference>
<accession>A0A9W4E5D4</accession>